<dbReference type="Gene3D" id="3.30.70.1280">
    <property type="entry name" value="SP0830-like domains"/>
    <property type="match status" value="1"/>
</dbReference>
<dbReference type="PIRSF" id="PIRSF008502">
    <property type="entry name" value="UCP008502"/>
    <property type="match status" value="1"/>
</dbReference>
<comment type="caution">
    <text evidence="1">The sequence shown here is derived from an EMBL/GenBank/DDBJ whole genome shotgun (WGS) entry which is preliminary data.</text>
</comment>
<organism evidence="1 2">
    <name type="scientific">Cryobacterium tagatosivorans</name>
    <dbReference type="NCBI Taxonomy" id="1259199"/>
    <lineage>
        <taxon>Bacteria</taxon>
        <taxon>Bacillati</taxon>
        <taxon>Actinomycetota</taxon>
        <taxon>Actinomycetes</taxon>
        <taxon>Micrococcales</taxon>
        <taxon>Microbacteriaceae</taxon>
        <taxon>Cryobacterium</taxon>
    </lineage>
</organism>
<evidence type="ECO:0000313" key="1">
    <source>
        <dbReference type="EMBL" id="TFB55620.1"/>
    </source>
</evidence>
<dbReference type="InterPro" id="IPR012545">
    <property type="entry name" value="DUF1697"/>
</dbReference>
<reference evidence="1 2" key="1">
    <citation type="submission" date="2019-03" db="EMBL/GenBank/DDBJ databases">
        <title>Genomics of glacier-inhabiting Cryobacterium strains.</title>
        <authorList>
            <person name="Liu Q."/>
            <person name="Xin Y.-H."/>
        </authorList>
    </citation>
    <scope>NUCLEOTIDE SEQUENCE [LARGE SCALE GENOMIC DNA]</scope>
    <source>
        <strain evidence="1 2">Sr47</strain>
    </source>
</reference>
<dbReference type="PANTHER" id="PTHR36439">
    <property type="entry name" value="BLL4334 PROTEIN"/>
    <property type="match status" value="1"/>
</dbReference>
<dbReference type="EMBL" id="SOEZ01000011">
    <property type="protein sequence ID" value="TFB55620.1"/>
    <property type="molecule type" value="Genomic_DNA"/>
</dbReference>
<dbReference type="SUPFAM" id="SSF160379">
    <property type="entry name" value="SP0830-like"/>
    <property type="match status" value="1"/>
</dbReference>
<name>A0A4R8UJA2_9MICO</name>
<dbReference type="OrthoDB" id="9806494at2"/>
<dbReference type="Proteomes" id="UP000297866">
    <property type="component" value="Unassembled WGS sequence"/>
</dbReference>
<sequence length="180" mass="19686">MTRYVALLRGINVNGITITMAPLADLFRELGYTGVKTVLASGNVLFDTDTGTDTEPDAAAIKSRIEAALSETFGYRAWIVLRDVETLARIARDYPFEADRDGWHPYVVFGSDDAVLAELAAAADGLDPADERVSAGDGVLYWEVRRAVGITSPFSKLSGKTRYRSSTTTRNLRTLHRLLG</sequence>
<keyword evidence="2" id="KW-1185">Reference proteome</keyword>
<evidence type="ECO:0000313" key="2">
    <source>
        <dbReference type="Proteomes" id="UP000297866"/>
    </source>
</evidence>
<dbReference type="AlphaFoldDB" id="A0A4R8UJA2"/>
<accession>A0A4R8UJA2</accession>
<dbReference type="PANTHER" id="PTHR36439:SF1">
    <property type="entry name" value="DUF1697 DOMAIN-CONTAINING PROTEIN"/>
    <property type="match status" value="1"/>
</dbReference>
<proteinExistence type="predicted"/>
<dbReference type="Pfam" id="PF08002">
    <property type="entry name" value="DUF1697"/>
    <property type="match status" value="1"/>
</dbReference>
<protein>
    <submittedName>
        <fullName evidence="1">DUF1697 domain-containing protein</fullName>
    </submittedName>
</protein>
<gene>
    <name evidence="1" type="ORF">E3O23_02370</name>
</gene>
<dbReference type="RefSeq" id="WP_134487754.1">
    <property type="nucleotide sequence ID" value="NZ_SOEZ01000011.1"/>
</dbReference>